<evidence type="ECO:0000313" key="3">
    <source>
        <dbReference type="Proteomes" id="UP000657931"/>
    </source>
</evidence>
<gene>
    <name evidence="2" type="ORF">H9655_08810</name>
</gene>
<dbReference type="RefSeq" id="WP_191813066.1">
    <property type="nucleotide sequence ID" value="NZ_JACSQT010000003.1"/>
</dbReference>
<feature type="coiled-coil region" evidence="1">
    <location>
        <begin position="36"/>
        <end position="63"/>
    </location>
</feature>
<keyword evidence="1" id="KW-0175">Coiled coil</keyword>
<comment type="caution">
    <text evidence="2">The sequence shown here is derived from an EMBL/GenBank/DDBJ whole genome shotgun (WGS) entry which is preliminary data.</text>
</comment>
<name>A0ABR8QNP2_9BACI</name>
<keyword evidence="3" id="KW-1185">Reference proteome</keyword>
<evidence type="ECO:0000256" key="1">
    <source>
        <dbReference type="SAM" id="Coils"/>
    </source>
</evidence>
<organism evidence="2 3">
    <name type="scientific">Cytobacillus stercorigallinarum</name>
    <dbReference type="NCBI Taxonomy" id="2762240"/>
    <lineage>
        <taxon>Bacteria</taxon>
        <taxon>Bacillati</taxon>
        <taxon>Bacillota</taxon>
        <taxon>Bacilli</taxon>
        <taxon>Bacillales</taxon>
        <taxon>Bacillaceae</taxon>
        <taxon>Cytobacillus</taxon>
    </lineage>
</organism>
<reference evidence="2 3" key="1">
    <citation type="submission" date="2020-08" db="EMBL/GenBank/DDBJ databases">
        <title>A Genomic Blueprint of the Chicken Gut Microbiome.</title>
        <authorList>
            <person name="Gilroy R."/>
            <person name="Ravi A."/>
            <person name="Getino M."/>
            <person name="Pursley I."/>
            <person name="Horton D.L."/>
            <person name="Alikhan N.-F."/>
            <person name="Baker D."/>
            <person name="Gharbi K."/>
            <person name="Hall N."/>
            <person name="Watson M."/>
            <person name="Adriaenssens E.M."/>
            <person name="Foster-Nyarko E."/>
            <person name="Jarju S."/>
            <person name="Secka A."/>
            <person name="Antonio M."/>
            <person name="Oren A."/>
            <person name="Chaudhuri R."/>
            <person name="La Ragione R.M."/>
            <person name="Hildebrand F."/>
            <person name="Pallen M.J."/>
        </authorList>
    </citation>
    <scope>NUCLEOTIDE SEQUENCE [LARGE SCALE GENOMIC DNA]</scope>
    <source>
        <strain evidence="2 3">Sa5YUA1</strain>
    </source>
</reference>
<dbReference type="EMBL" id="JACSQT010000003">
    <property type="protein sequence ID" value="MBD7937130.1"/>
    <property type="molecule type" value="Genomic_DNA"/>
</dbReference>
<sequence>MSETKYEPVRAKGYYSFEDEQGETFYIVPSDVAGFTVKKETQLDRIEQKMDRVLNQLVSKKELYLRPRIDGRVRLKEQE</sequence>
<proteinExistence type="predicted"/>
<evidence type="ECO:0000313" key="2">
    <source>
        <dbReference type="EMBL" id="MBD7937130.1"/>
    </source>
</evidence>
<dbReference type="Proteomes" id="UP000657931">
    <property type="component" value="Unassembled WGS sequence"/>
</dbReference>
<accession>A0ABR8QNP2</accession>
<protein>
    <submittedName>
        <fullName evidence="2">Uncharacterized protein</fullName>
    </submittedName>
</protein>